<sequence length="170" mass="20000">MYHCLQSLQGRFIPCFYGEAIYDGSPALVLSEIIGRKLYDLTMKYEEHNEFERKLEEVYKALIIYGITHRDPALYNAIDVGNRIMIVDLEQSRTEEIEWEESINKGNAGYLMYQLQLNRQYEEEEMQRKEEAMKTEEEEIRKRMGKSRLPNLAYSGRREEDSVVLGQGKG</sequence>
<dbReference type="SUPFAM" id="SSF56112">
    <property type="entry name" value="Protein kinase-like (PK-like)"/>
    <property type="match status" value="1"/>
</dbReference>
<evidence type="ECO:0000256" key="1">
    <source>
        <dbReference type="SAM" id="MobiDB-lite"/>
    </source>
</evidence>
<reference evidence="2" key="1">
    <citation type="submission" date="2020-10" db="EMBL/GenBank/DDBJ databases">
        <authorList>
            <person name="Kusch S."/>
        </authorList>
    </citation>
    <scope>NUCLEOTIDE SEQUENCE</scope>
    <source>
        <strain evidence="2">SwB9</strain>
    </source>
</reference>
<feature type="region of interest" description="Disordered" evidence="1">
    <location>
        <begin position="126"/>
        <end position="145"/>
    </location>
</feature>
<feature type="region of interest" description="Disordered" evidence="1">
    <location>
        <begin position="151"/>
        <end position="170"/>
    </location>
</feature>
<comment type="caution">
    <text evidence="2">The sequence shown here is derived from an EMBL/GenBank/DDBJ whole genome shotgun (WGS) entry which is preliminary data.</text>
</comment>
<dbReference type="OrthoDB" id="3559253at2759"/>
<accession>A0A8H2VNN9</accession>
<protein>
    <submittedName>
        <fullName evidence="2">6bc30193-a2fb-47cb-8c06-a30b14e506c9</fullName>
    </submittedName>
</protein>
<dbReference type="InterPro" id="IPR011009">
    <property type="entry name" value="Kinase-like_dom_sf"/>
</dbReference>
<proteinExistence type="predicted"/>
<evidence type="ECO:0000313" key="2">
    <source>
        <dbReference type="EMBL" id="CAD6441549.1"/>
    </source>
</evidence>
<keyword evidence="3" id="KW-1185">Reference proteome</keyword>
<organism evidence="2 3">
    <name type="scientific">Sclerotinia trifoliorum</name>
    <dbReference type="NCBI Taxonomy" id="28548"/>
    <lineage>
        <taxon>Eukaryota</taxon>
        <taxon>Fungi</taxon>
        <taxon>Dikarya</taxon>
        <taxon>Ascomycota</taxon>
        <taxon>Pezizomycotina</taxon>
        <taxon>Leotiomycetes</taxon>
        <taxon>Helotiales</taxon>
        <taxon>Sclerotiniaceae</taxon>
        <taxon>Sclerotinia</taxon>
    </lineage>
</organism>
<dbReference type="EMBL" id="CAJHIA010000006">
    <property type="protein sequence ID" value="CAD6441549.1"/>
    <property type="molecule type" value="Genomic_DNA"/>
</dbReference>
<evidence type="ECO:0000313" key="3">
    <source>
        <dbReference type="Proteomes" id="UP000624404"/>
    </source>
</evidence>
<name>A0A8H2VNN9_9HELO</name>
<feature type="compositionally biased region" description="Basic and acidic residues" evidence="1">
    <location>
        <begin position="126"/>
        <end position="142"/>
    </location>
</feature>
<gene>
    <name evidence="2" type="ORF">SCLTRI_LOCUS1335</name>
</gene>
<dbReference type="Proteomes" id="UP000624404">
    <property type="component" value="Unassembled WGS sequence"/>
</dbReference>
<dbReference type="AlphaFoldDB" id="A0A8H2VNN9"/>